<accession>A0A2A9FAF9</accession>
<sequence length="114" mass="12060">MDAVLFGLFAAGVHEYLRGVVGTAKPKVAGVGAGATGVGAVPGEIARLAAAWRVLLKQHALGADGRCVVCARAEVAVGWRRWFGWLQASRRPGMCTVWQVAVAYFIRRSPTADP</sequence>
<dbReference type="AlphaFoldDB" id="A0A2A9FAF9"/>
<evidence type="ECO:0000313" key="1">
    <source>
        <dbReference type="EMBL" id="PFG47532.1"/>
    </source>
</evidence>
<comment type="caution">
    <text evidence="1">The sequence shown here is derived from an EMBL/GenBank/DDBJ whole genome shotgun (WGS) entry which is preliminary data.</text>
</comment>
<name>A0A2A9FAF9_9PSEU</name>
<keyword evidence="2" id="KW-1185">Reference proteome</keyword>
<proteinExistence type="predicted"/>
<dbReference type="EMBL" id="PDJK01000002">
    <property type="protein sequence ID" value="PFG47532.1"/>
    <property type="molecule type" value="Genomic_DNA"/>
</dbReference>
<organism evidence="1 2">
    <name type="scientific">Amycolatopsis sulphurea</name>
    <dbReference type="NCBI Taxonomy" id="76022"/>
    <lineage>
        <taxon>Bacteria</taxon>
        <taxon>Bacillati</taxon>
        <taxon>Actinomycetota</taxon>
        <taxon>Actinomycetes</taxon>
        <taxon>Pseudonocardiales</taxon>
        <taxon>Pseudonocardiaceae</taxon>
        <taxon>Amycolatopsis</taxon>
    </lineage>
</organism>
<gene>
    <name evidence="1" type="ORF">ATK36_2577</name>
</gene>
<dbReference type="Proteomes" id="UP000243542">
    <property type="component" value="Unassembled WGS sequence"/>
</dbReference>
<evidence type="ECO:0000313" key="2">
    <source>
        <dbReference type="Proteomes" id="UP000243542"/>
    </source>
</evidence>
<reference evidence="1 2" key="1">
    <citation type="submission" date="2017-10" db="EMBL/GenBank/DDBJ databases">
        <title>Sequencing the genomes of 1000 actinobacteria strains.</title>
        <authorList>
            <person name="Klenk H.-P."/>
        </authorList>
    </citation>
    <scope>NUCLEOTIDE SEQUENCE [LARGE SCALE GENOMIC DNA]</scope>
    <source>
        <strain evidence="1 2">DSM 46092</strain>
    </source>
</reference>
<dbReference type="RefSeq" id="WP_098511473.1">
    <property type="nucleotide sequence ID" value="NZ_JBIAKZ010000011.1"/>
</dbReference>
<protein>
    <submittedName>
        <fullName evidence="1">Uncharacterized protein</fullName>
    </submittedName>
</protein>